<reference evidence="1" key="1">
    <citation type="journal article" date="2015" name="Nature">
        <title>Complex archaea that bridge the gap between prokaryotes and eukaryotes.</title>
        <authorList>
            <person name="Spang A."/>
            <person name="Saw J.H."/>
            <person name="Jorgensen S.L."/>
            <person name="Zaremba-Niedzwiedzka K."/>
            <person name="Martijn J."/>
            <person name="Lind A.E."/>
            <person name="van Eijk R."/>
            <person name="Schleper C."/>
            <person name="Guy L."/>
            <person name="Ettema T.J."/>
        </authorList>
    </citation>
    <scope>NUCLEOTIDE SEQUENCE</scope>
</reference>
<dbReference type="Pfam" id="PF07277">
    <property type="entry name" value="SapC"/>
    <property type="match status" value="1"/>
</dbReference>
<dbReference type="EMBL" id="LAZR01018727">
    <property type="protein sequence ID" value="KKL95237.1"/>
    <property type="molecule type" value="Genomic_DNA"/>
</dbReference>
<dbReference type="AlphaFoldDB" id="A0A0F9J7X1"/>
<sequence length="248" mass="27614">MTNLVAINYSAHKHLKIDTVKTQEHSAAQHMLPVVVAEFSQVSVQHPIVLAKSGETGEFTLTALLGFEQHENLFSKDGQWQGVYIPLQLQRQPFFVGDIDTEVAGDYAVCINLDSPSIVRDSAQNNASDIQLLFTDSGDESDYFVKMKQCLGYLLQGEIENKALIDTLLALNLVQPLSLDVTFSNKQSSRLNGLYTVSEEKVAALDAEQIGRLHKAQQLKPIYTMINSLGQLYPLIERKNQQLVSVHD</sequence>
<evidence type="ECO:0000313" key="1">
    <source>
        <dbReference type="EMBL" id="KKL95237.1"/>
    </source>
</evidence>
<dbReference type="InterPro" id="IPR010836">
    <property type="entry name" value="SapC"/>
</dbReference>
<gene>
    <name evidence="1" type="ORF">LCGC14_1856640</name>
</gene>
<organism evidence="1">
    <name type="scientific">marine sediment metagenome</name>
    <dbReference type="NCBI Taxonomy" id="412755"/>
    <lineage>
        <taxon>unclassified sequences</taxon>
        <taxon>metagenomes</taxon>
        <taxon>ecological metagenomes</taxon>
    </lineage>
</organism>
<accession>A0A0F9J7X1</accession>
<comment type="caution">
    <text evidence="1">The sequence shown here is derived from an EMBL/GenBank/DDBJ whole genome shotgun (WGS) entry which is preliminary data.</text>
</comment>
<name>A0A0F9J7X1_9ZZZZ</name>
<evidence type="ECO:0008006" key="2">
    <source>
        <dbReference type="Google" id="ProtNLM"/>
    </source>
</evidence>
<proteinExistence type="predicted"/>
<protein>
    <recommendedName>
        <fullName evidence="2">SapC family protein</fullName>
    </recommendedName>
</protein>